<dbReference type="InterPro" id="IPR051089">
    <property type="entry name" value="prtT"/>
</dbReference>
<dbReference type="Proteomes" id="UP000283841">
    <property type="component" value="Unassembled WGS sequence"/>
</dbReference>
<keyword evidence="8" id="KW-1185">Reference proteome</keyword>
<evidence type="ECO:0000256" key="1">
    <source>
        <dbReference type="ARBA" id="ARBA00004123"/>
    </source>
</evidence>
<gene>
    <name evidence="7" type="ORF">C8Q69DRAFT_74864</name>
</gene>
<dbReference type="GO" id="GO:0005634">
    <property type="term" value="C:nucleus"/>
    <property type="evidence" value="ECO:0007669"/>
    <property type="project" value="UniProtKB-SubCell"/>
</dbReference>
<dbReference type="GeneID" id="39603267"/>
<feature type="region of interest" description="Disordered" evidence="6">
    <location>
        <begin position="1"/>
        <end position="27"/>
    </location>
</feature>
<dbReference type="RefSeq" id="XP_028482543.1">
    <property type="nucleotide sequence ID" value="XM_028633990.1"/>
</dbReference>
<comment type="subcellular location">
    <subcellularLocation>
        <location evidence="1">Nucleus</location>
    </subcellularLocation>
</comment>
<keyword evidence="2" id="KW-0805">Transcription regulation</keyword>
<dbReference type="GO" id="GO:0000981">
    <property type="term" value="F:DNA-binding transcription factor activity, RNA polymerase II-specific"/>
    <property type="evidence" value="ECO:0007669"/>
    <property type="project" value="TreeGrafter"/>
</dbReference>
<dbReference type="PANTHER" id="PTHR31845">
    <property type="entry name" value="FINGER DOMAIN PROTEIN, PUTATIVE-RELATED"/>
    <property type="match status" value="1"/>
</dbReference>
<accession>A0A443HM51</accession>
<proteinExistence type="predicted"/>
<evidence type="ECO:0008006" key="9">
    <source>
        <dbReference type="Google" id="ProtNLM"/>
    </source>
</evidence>
<dbReference type="GO" id="GO:0000976">
    <property type="term" value="F:transcription cis-regulatory region binding"/>
    <property type="evidence" value="ECO:0007669"/>
    <property type="project" value="TreeGrafter"/>
</dbReference>
<evidence type="ECO:0000256" key="6">
    <source>
        <dbReference type="SAM" id="MobiDB-lite"/>
    </source>
</evidence>
<dbReference type="EMBL" id="RCNU01000011">
    <property type="protein sequence ID" value="RWQ92898.1"/>
    <property type="molecule type" value="Genomic_DNA"/>
</dbReference>
<evidence type="ECO:0000313" key="7">
    <source>
        <dbReference type="EMBL" id="RWQ92898.1"/>
    </source>
</evidence>
<keyword evidence="3" id="KW-0238">DNA-binding</keyword>
<evidence type="ECO:0000256" key="3">
    <source>
        <dbReference type="ARBA" id="ARBA00023125"/>
    </source>
</evidence>
<reference evidence="7 8" key="1">
    <citation type="journal article" date="2018" name="Front. Microbiol.">
        <title>Genomic and genetic insights into a cosmopolitan fungus, Paecilomyces variotii (Eurotiales).</title>
        <authorList>
            <person name="Urquhart A.S."/>
            <person name="Mondo S.J."/>
            <person name="Makela M.R."/>
            <person name="Hane J.K."/>
            <person name="Wiebenga A."/>
            <person name="He G."/>
            <person name="Mihaltcheva S."/>
            <person name="Pangilinan J."/>
            <person name="Lipzen A."/>
            <person name="Barry K."/>
            <person name="de Vries R.P."/>
            <person name="Grigoriev I.V."/>
            <person name="Idnurm A."/>
        </authorList>
    </citation>
    <scope>NUCLEOTIDE SEQUENCE [LARGE SCALE GENOMIC DNA]</scope>
    <source>
        <strain evidence="7 8">CBS 101075</strain>
    </source>
</reference>
<organism evidence="7 8">
    <name type="scientific">Byssochlamys spectabilis</name>
    <name type="common">Paecilomyces variotii</name>
    <dbReference type="NCBI Taxonomy" id="264951"/>
    <lineage>
        <taxon>Eukaryota</taxon>
        <taxon>Fungi</taxon>
        <taxon>Dikarya</taxon>
        <taxon>Ascomycota</taxon>
        <taxon>Pezizomycotina</taxon>
        <taxon>Eurotiomycetes</taxon>
        <taxon>Eurotiomycetidae</taxon>
        <taxon>Eurotiales</taxon>
        <taxon>Thermoascaceae</taxon>
        <taxon>Paecilomyces</taxon>
    </lineage>
</organism>
<dbReference type="VEuPathDB" id="FungiDB:C8Q69DRAFT_74864"/>
<evidence type="ECO:0000256" key="5">
    <source>
        <dbReference type="ARBA" id="ARBA00023242"/>
    </source>
</evidence>
<keyword evidence="5" id="KW-0539">Nucleus</keyword>
<sequence>MPMSAAVGSERTSSQSPSAAASCELGPSLEEDEDNLERFRTKFLKHFPFVWISPSTTSQQLRHHRPYFWLCIMSIMTRSSSRQLDLDTRIRNILAQKITLELERSIDLLLAALTYCAWGRCQRMIHNEMQTKPYMHVYTQLAVTVIYGLGLNRHPPKESHAFHGCNPTPHLFPKATPSSARTMEERRAVLGCFLLTSNVASYLQKIDALRWTSHMDESLRILAEKQECPTDIVLVQQVRLQLISEKVAQGPWQYGAAENTNSHEPPPAFYLQALQSQVMEAVQKAPPELQHNEVVLLQQHYTELTIQEISLTRAPIMSSTTNFQRLESLYSCLSSAKAYTDIFCNIPPAEFFGMPFSTFSQFGHCLIALYKLSTLEDPAWDKAMVRNTADVLLIIDRVVQIMGHVVEFVAGPEQEDRTFIKGAALMRSLRQKWAENLSTVSGESDASLNRQDPEDILSAFPLEWPDDAWLNDIFMC</sequence>
<evidence type="ECO:0000313" key="8">
    <source>
        <dbReference type="Proteomes" id="UP000283841"/>
    </source>
</evidence>
<evidence type="ECO:0000256" key="4">
    <source>
        <dbReference type="ARBA" id="ARBA00023163"/>
    </source>
</evidence>
<feature type="compositionally biased region" description="Polar residues" evidence="6">
    <location>
        <begin position="10"/>
        <end position="19"/>
    </location>
</feature>
<dbReference type="STRING" id="264951.A0A443HM51"/>
<keyword evidence="4" id="KW-0804">Transcription</keyword>
<name>A0A443HM51_BYSSP</name>
<protein>
    <recommendedName>
        <fullName evidence="9">Zn(II)2Cys6 transcription factor</fullName>
    </recommendedName>
</protein>
<comment type="caution">
    <text evidence="7">The sequence shown here is derived from an EMBL/GenBank/DDBJ whole genome shotgun (WGS) entry which is preliminary data.</text>
</comment>
<dbReference type="AlphaFoldDB" id="A0A443HM51"/>
<evidence type="ECO:0000256" key="2">
    <source>
        <dbReference type="ARBA" id="ARBA00023015"/>
    </source>
</evidence>
<dbReference type="PANTHER" id="PTHR31845:SF32">
    <property type="entry name" value="MISCELLANEOUS ZN(II)2CYS6 TRANSCRIPTION FACTOR (EUROFUNG)-RELATED"/>
    <property type="match status" value="1"/>
</dbReference>